<accession>A0A382TMJ9</accession>
<dbReference type="AlphaFoldDB" id="A0A382TMJ9"/>
<dbReference type="Pfam" id="PF03328">
    <property type="entry name" value="HpcH_HpaI"/>
    <property type="match status" value="1"/>
</dbReference>
<dbReference type="EMBL" id="UINC01137392">
    <property type="protein sequence ID" value="SVD22701.1"/>
    <property type="molecule type" value="Genomic_DNA"/>
</dbReference>
<name>A0A382TMJ9_9ZZZZ</name>
<evidence type="ECO:0000259" key="2">
    <source>
        <dbReference type="Pfam" id="PF03328"/>
    </source>
</evidence>
<keyword evidence="1" id="KW-0479">Metal-binding</keyword>
<dbReference type="InterPro" id="IPR040442">
    <property type="entry name" value="Pyrv_kinase-like_dom_sf"/>
</dbReference>
<dbReference type="InterPro" id="IPR005000">
    <property type="entry name" value="Aldolase/citrate-lyase_domain"/>
</dbReference>
<gene>
    <name evidence="3" type="ORF">METZ01_LOCUS375555</name>
</gene>
<protein>
    <recommendedName>
        <fullName evidence="2">HpcH/HpaI aldolase/citrate lyase domain-containing protein</fullName>
    </recommendedName>
</protein>
<dbReference type="Gene3D" id="3.20.20.60">
    <property type="entry name" value="Phosphoenolpyruvate-binding domains"/>
    <property type="match status" value="1"/>
</dbReference>
<evidence type="ECO:0000256" key="1">
    <source>
        <dbReference type="ARBA" id="ARBA00022723"/>
    </source>
</evidence>
<evidence type="ECO:0000313" key="3">
    <source>
        <dbReference type="EMBL" id="SVD22701.1"/>
    </source>
</evidence>
<dbReference type="GO" id="GO:0046872">
    <property type="term" value="F:metal ion binding"/>
    <property type="evidence" value="ECO:0007669"/>
    <property type="project" value="UniProtKB-KW"/>
</dbReference>
<feature type="domain" description="HpcH/HpaI aldolase/citrate lyase" evidence="2">
    <location>
        <begin position="58"/>
        <end position="170"/>
    </location>
</feature>
<dbReference type="SUPFAM" id="SSF51621">
    <property type="entry name" value="Phosphoenolpyruvate/pyruvate domain"/>
    <property type="match status" value="1"/>
</dbReference>
<reference evidence="3" key="1">
    <citation type="submission" date="2018-05" db="EMBL/GenBank/DDBJ databases">
        <authorList>
            <person name="Lanie J.A."/>
            <person name="Ng W.-L."/>
            <person name="Kazmierczak K.M."/>
            <person name="Andrzejewski T.M."/>
            <person name="Davidsen T.M."/>
            <person name="Wayne K.J."/>
            <person name="Tettelin H."/>
            <person name="Glass J.I."/>
            <person name="Rusch D."/>
            <person name="Podicherti R."/>
            <person name="Tsui H.-C.T."/>
            <person name="Winkler M.E."/>
        </authorList>
    </citation>
    <scope>NUCLEOTIDE SEQUENCE</scope>
</reference>
<sequence>MKQLAKKLKLLKDIGVSGIKQSFEDEGVLLGDVVKMRRLCDLVNIKLSVKIGGCEAITDLNNCLNFGADSIVAPMIESEFGLQKYAESINSNATKEQKEETNFYINIESKQAYNNLNYILQSPSSKILSGIVVGRSDLTKSFGHGKQNVDSTEMNNIVKTILKDAKSLNLITIIGGNIGKTSIKFINELYNSMLLDYIETRNVILKLNENNVKILQSTIKDILHFESDWLVHKHLYYLKFSKNYLSRSEEILNRIL</sequence>
<dbReference type="InterPro" id="IPR015813">
    <property type="entry name" value="Pyrv/PenolPyrv_kinase-like_dom"/>
</dbReference>
<proteinExistence type="predicted"/>
<dbReference type="GO" id="GO:0003824">
    <property type="term" value="F:catalytic activity"/>
    <property type="evidence" value="ECO:0007669"/>
    <property type="project" value="InterPro"/>
</dbReference>
<organism evidence="3">
    <name type="scientific">marine metagenome</name>
    <dbReference type="NCBI Taxonomy" id="408172"/>
    <lineage>
        <taxon>unclassified sequences</taxon>
        <taxon>metagenomes</taxon>
        <taxon>ecological metagenomes</taxon>
    </lineage>
</organism>